<keyword evidence="1" id="KW-0802">TPR repeat</keyword>
<reference evidence="2 3" key="1">
    <citation type="submission" date="2017-08" db="EMBL/GenBank/DDBJ databases">
        <title>Fine stratification of microbial communities through a metagenomic profile of the photic zone.</title>
        <authorList>
            <person name="Haro-Moreno J.M."/>
            <person name="Lopez-Perez M."/>
            <person name="De La Torre J."/>
            <person name="Picazo A."/>
            <person name="Camacho A."/>
            <person name="Rodriguez-Valera F."/>
        </authorList>
    </citation>
    <scope>NUCLEOTIDE SEQUENCE [LARGE SCALE GENOMIC DNA]</scope>
    <source>
        <strain evidence="2">MED-G28</strain>
    </source>
</reference>
<proteinExistence type="predicted"/>
<evidence type="ECO:0000256" key="1">
    <source>
        <dbReference type="PROSITE-ProRule" id="PRU00339"/>
    </source>
</evidence>
<gene>
    <name evidence="2" type="ORF">CNF02_06475</name>
</gene>
<dbReference type="PROSITE" id="PS51257">
    <property type="entry name" value="PROKAR_LIPOPROTEIN"/>
    <property type="match status" value="1"/>
</dbReference>
<evidence type="ECO:0000313" key="3">
    <source>
        <dbReference type="Proteomes" id="UP000219329"/>
    </source>
</evidence>
<evidence type="ECO:0000313" key="2">
    <source>
        <dbReference type="EMBL" id="PDH33998.1"/>
    </source>
</evidence>
<accession>A0A2A5WCK6</accession>
<protein>
    <submittedName>
        <fullName evidence="2">Uncharacterized protein</fullName>
    </submittedName>
</protein>
<dbReference type="AlphaFoldDB" id="A0A2A5WCK6"/>
<dbReference type="Gene3D" id="1.25.40.10">
    <property type="entry name" value="Tetratricopeptide repeat domain"/>
    <property type="match status" value="1"/>
</dbReference>
<dbReference type="InterPro" id="IPR011990">
    <property type="entry name" value="TPR-like_helical_dom_sf"/>
</dbReference>
<comment type="caution">
    <text evidence="2">The sequence shown here is derived from an EMBL/GenBank/DDBJ whole genome shotgun (WGS) entry which is preliminary data.</text>
</comment>
<dbReference type="EMBL" id="NTJZ01000005">
    <property type="protein sequence ID" value="PDH33998.1"/>
    <property type="molecule type" value="Genomic_DNA"/>
</dbReference>
<name>A0A2A5WCK6_9GAMM</name>
<dbReference type="SUPFAM" id="SSF48452">
    <property type="entry name" value="TPR-like"/>
    <property type="match status" value="1"/>
</dbReference>
<organism evidence="2 3">
    <name type="scientific">OM182 bacterium MED-G28</name>
    <dbReference type="NCBI Taxonomy" id="1986256"/>
    <lineage>
        <taxon>Bacteria</taxon>
        <taxon>Pseudomonadati</taxon>
        <taxon>Pseudomonadota</taxon>
        <taxon>Gammaproteobacteria</taxon>
        <taxon>OMG group</taxon>
        <taxon>OM182 clade</taxon>
    </lineage>
</organism>
<feature type="repeat" description="TPR" evidence="1">
    <location>
        <begin position="78"/>
        <end position="111"/>
    </location>
</feature>
<sequence length="346" mass="39770">MFYRQHIAWGLLIVGCLQFTAVVSGQCLVQDTEQEAGEIDDSIDTEARALEITQELAARQLTIENIQSDLGVYDQSLVEIYNDLANFYVELEDYDNAVRYHSEALQITRINTGLYSHEQIPILDSLIQNNGRGERWEEVDNLQELYYFVNSRLFNYEDLRYLEAAEIYGNWKLRVVRENLLAQSGRELLNTAGELSLFYERVIEGVELQPAASREDLLAVIYGKSQIDLTLARSVARTPYTAFEGTENPYINQTRCSNVRNSQGQTVRQCFTVQVENPRYRLSQREAKQFALVRHTRQISRSIAMLEGIKNSSTKLSNSEKQQIEVQIAELVTESEQLVQASRRLF</sequence>
<dbReference type="InterPro" id="IPR019734">
    <property type="entry name" value="TPR_rpt"/>
</dbReference>
<dbReference type="SMART" id="SM00028">
    <property type="entry name" value="TPR"/>
    <property type="match status" value="1"/>
</dbReference>
<dbReference type="PROSITE" id="PS50005">
    <property type="entry name" value="TPR"/>
    <property type="match status" value="1"/>
</dbReference>
<dbReference type="Proteomes" id="UP000219329">
    <property type="component" value="Unassembled WGS sequence"/>
</dbReference>